<keyword evidence="3" id="KW-1185">Reference proteome</keyword>
<evidence type="ECO:0000313" key="2">
    <source>
        <dbReference type="EMBL" id="KAK7201510.1"/>
    </source>
</evidence>
<feature type="compositionally biased region" description="Polar residues" evidence="1">
    <location>
        <begin position="134"/>
        <end position="145"/>
    </location>
</feature>
<feature type="region of interest" description="Disordered" evidence="1">
    <location>
        <begin position="132"/>
        <end position="156"/>
    </location>
</feature>
<evidence type="ECO:0000313" key="3">
    <source>
        <dbReference type="Proteomes" id="UP001430356"/>
    </source>
</evidence>
<proteinExistence type="predicted"/>
<dbReference type="EMBL" id="JAECZO010000016">
    <property type="protein sequence ID" value="KAK7201510.1"/>
    <property type="molecule type" value="Genomic_DNA"/>
</dbReference>
<sequence length="191" mass="21402">MPEFVVRKQGRLNYSSWSTRVLTLDIATGVVKLSRKGHPESTDHHAMYVTSTQMWPHYNRMYVEEGFDSLPAKLTIRLRGLHGKDRDQPRWKLLHVNSAGIASDEAWVLRFTSFGDFQHALLTLAHFHHHHPSQSDSPCSGGATTPSVSSGSVSPSSRVPVQVLKELLPIRQAWYANRQSTAAEDEAALSF</sequence>
<feature type="compositionally biased region" description="Low complexity" evidence="1">
    <location>
        <begin position="146"/>
        <end position="156"/>
    </location>
</feature>
<comment type="caution">
    <text evidence="2">The sequence shown here is derived from an EMBL/GenBank/DDBJ whole genome shotgun (WGS) entry which is preliminary data.</text>
</comment>
<gene>
    <name evidence="2" type="ORF">NESM_000214800</name>
</gene>
<name>A0AAW0F5R6_9TRYP</name>
<protein>
    <submittedName>
        <fullName evidence="2">Uncharacterized protein</fullName>
    </submittedName>
</protein>
<dbReference type="AlphaFoldDB" id="A0AAW0F5R6"/>
<organism evidence="2 3">
    <name type="scientific">Novymonas esmeraldas</name>
    <dbReference type="NCBI Taxonomy" id="1808958"/>
    <lineage>
        <taxon>Eukaryota</taxon>
        <taxon>Discoba</taxon>
        <taxon>Euglenozoa</taxon>
        <taxon>Kinetoplastea</taxon>
        <taxon>Metakinetoplastina</taxon>
        <taxon>Trypanosomatida</taxon>
        <taxon>Trypanosomatidae</taxon>
        <taxon>Novymonas</taxon>
    </lineage>
</organism>
<accession>A0AAW0F5R6</accession>
<dbReference type="Proteomes" id="UP001430356">
    <property type="component" value="Unassembled WGS sequence"/>
</dbReference>
<reference evidence="2 3" key="1">
    <citation type="journal article" date="2021" name="MBio">
        <title>A New Model Trypanosomatid, Novymonas esmeraldas: Genomic Perception of Its 'Candidatus Pandoraea novymonadis' Endosymbiont.</title>
        <authorList>
            <person name="Zakharova A."/>
            <person name="Saura A."/>
            <person name="Butenko A."/>
            <person name="Podesvova L."/>
            <person name="Warmusova S."/>
            <person name="Kostygov A.Y."/>
            <person name="Nenarokova A."/>
            <person name="Lukes J."/>
            <person name="Opperdoes F.R."/>
            <person name="Yurchenko V."/>
        </authorList>
    </citation>
    <scope>NUCLEOTIDE SEQUENCE [LARGE SCALE GENOMIC DNA]</scope>
    <source>
        <strain evidence="2 3">E262AT.01</strain>
    </source>
</reference>
<evidence type="ECO:0000256" key="1">
    <source>
        <dbReference type="SAM" id="MobiDB-lite"/>
    </source>
</evidence>